<comment type="caution">
    <text evidence="4">The sequence shown here is derived from an EMBL/GenBank/DDBJ whole genome shotgun (WGS) entry which is preliminary data.</text>
</comment>
<keyword evidence="3" id="KW-0732">Signal</keyword>
<evidence type="ECO:0000313" key="4">
    <source>
        <dbReference type="EMBL" id="KAF3496706.1"/>
    </source>
</evidence>
<feature type="region of interest" description="Disordered" evidence="2">
    <location>
        <begin position="112"/>
        <end position="136"/>
    </location>
</feature>
<keyword evidence="5" id="KW-1185">Reference proteome</keyword>
<proteinExistence type="predicted"/>
<evidence type="ECO:0000256" key="3">
    <source>
        <dbReference type="SAM" id="SignalP"/>
    </source>
</evidence>
<dbReference type="PANTHER" id="PTHR21732">
    <property type="entry name" value="MYB/SANT-LIKE DNA-BINDING DOMAIN-CONTAINING PROTEIN 4"/>
    <property type="match status" value="1"/>
</dbReference>
<keyword evidence="1" id="KW-0175">Coiled coil</keyword>
<organism evidence="4 5">
    <name type="scientific">Brassica cretica</name>
    <name type="common">Mustard</name>
    <dbReference type="NCBI Taxonomy" id="69181"/>
    <lineage>
        <taxon>Eukaryota</taxon>
        <taxon>Viridiplantae</taxon>
        <taxon>Streptophyta</taxon>
        <taxon>Embryophyta</taxon>
        <taxon>Tracheophyta</taxon>
        <taxon>Spermatophyta</taxon>
        <taxon>Magnoliopsida</taxon>
        <taxon>eudicotyledons</taxon>
        <taxon>Gunneridae</taxon>
        <taxon>Pentapetalae</taxon>
        <taxon>rosids</taxon>
        <taxon>malvids</taxon>
        <taxon>Brassicales</taxon>
        <taxon>Brassicaceae</taxon>
        <taxon>Brassiceae</taxon>
        <taxon>Brassica</taxon>
    </lineage>
</organism>
<evidence type="ECO:0000256" key="1">
    <source>
        <dbReference type="SAM" id="Coils"/>
    </source>
</evidence>
<gene>
    <name evidence="4" type="ORF">DY000_02054287</name>
</gene>
<protein>
    <submittedName>
        <fullName evidence="4">Uncharacterized protein</fullName>
    </submittedName>
</protein>
<dbReference type="EMBL" id="QGKV02002055">
    <property type="protein sequence ID" value="KAF3496706.1"/>
    <property type="molecule type" value="Genomic_DNA"/>
</dbReference>
<dbReference type="PANTHER" id="PTHR21732:SF0">
    <property type="entry name" value="MYB_SANT-LIKE DNA-BINDING DOMAIN-CONTAINING PROTEIN 4"/>
    <property type="match status" value="1"/>
</dbReference>
<feature type="coiled-coil region" evidence="1">
    <location>
        <begin position="63"/>
        <end position="90"/>
    </location>
</feature>
<evidence type="ECO:0000313" key="5">
    <source>
        <dbReference type="Proteomes" id="UP000266723"/>
    </source>
</evidence>
<dbReference type="InterPro" id="IPR026162">
    <property type="entry name" value="MSANTD4"/>
</dbReference>
<evidence type="ECO:0000256" key="2">
    <source>
        <dbReference type="SAM" id="MobiDB-lite"/>
    </source>
</evidence>
<dbReference type="Proteomes" id="UP000266723">
    <property type="component" value="Unassembled WGS sequence"/>
</dbReference>
<accession>A0ABQ7AG77</accession>
<dbReference type="Gene3D" id="1.20.5.170">
    <property type="match status" value="1"/>
</dbReference>
<feature type="signal peptide" evidence="3">
    <location>
        <begin position="1"/>
        <end position="23"/>
    </location>
</feature>
<reference evidence="4 5" key="1">
    <citation type="journal article" date="2020" name="BMC Genomics">
        <title>Intraspecific diversification of the crop wild relative Brassica cretica Lam. using demographic model selection.</title>
        <authorList>
            <person name="Kioukis A."/>
            <person name="Michalopoulou V.A."/>
            <person name="Briers L."/>
            <person name="Pirintsos S."/>
            <person name="Studholme D.J."/>
            <person name="Pavlidis P."/>
            <person name="Sarris P.F."/>
        </authorList>
    </citation>
    <scope>NUCLEOTIDE SEQUENCE [LARGE SCALE GENOMIC DNA]</scope>
    <source>
        <strain evidence="5">cv. PFS-1207/04</strain>
    </source>
</reference>
<sequence length="178" mass="20566">MMGQKIYKLVSCYLLFTTKATTSVDVPQSTDHYMEPAQHGVQDVLNISTEVHVFHRIRLDLDHARLEKDHTRLEKDHARIEKDHARLEKDHARLDLDHARLDVDHARLDLGGEETEDGHAFSSDGPSRQSRKRPYRYPVHPFGEVVKRQEALTRVVGDDVTKHHVNAIIDDDLWLVVK</sequence>
<feature type="chain" id="PRO_5047519763" evidence="3">
    <location>
        <begin position="24"/>
        <end position="178"/>
    </location>
</feature>
<name>A0ABQ7AG77_BRACR</name>